<dbReference type="AlphaFoldDB" id="A0A1H8SXR8"/>
<evidence type="ECO:0000256" key="2">
    <source>
        <dbReference type="SAM" id="MobiDB-lite"/>
    </source>
</evidence>
<feature type="coiled-coil region" evidence="1">
    <location>
        <begin position="203"/>
        <end position="310"/>
    </location>
</feature>
<evidence type="ECO:0000256" key="1">
    <source>
        <dbReference type="SAM" id="Coils"/>
    </source>
</evidence>
<dbReference type="EMBL" id="FOEF01000002">
    <property type="protein sequence ID" value="SEO83138.1"/>
    <property type="molecule type" value="Genomic_DNA"/>
</dbReference>
<dbReference type="RefSeq" id="WP_143086132.1">
    <property type="nucleotide sequence ID" value="NZ_FOEF01000002.1"/>
</dbReference>
<evidence type="ECO:0008006" key="5">
    <source>
        <dbReference type="Google" id="ProtNLM"/>
    </source>
</evidence>
<evidence type="ECO:0000313" key="3">
    <source>
        <dbReference type="EMBL" id="SEO83138.1"/>
    </source>
</evidence>
<gene>
    <name evidence="3" type="ORF">SAMN04489732_102320</name>
</gene>
<feature type="compositionally biased region" description="Basic and acidic residues" evidence="2">
    <location>
        <begin position="12"/>
        <end position="23"/>
    </location>
</feature>
<sequence length="361" mass="39733">MEQEAAETSEDAPARRGSREERREATLRAIAADGVGHCAYCGRRLPPLPSRGGRPTPYCPADPGRYGQWGAKVISCAMLDENREIWVQVYGPDQSMTHVDVQVVDDRAATLLAALEPVRDELTSLRTRIADETLSALSDKAAADTARDQALVLADQATAKRDQASAEAEQARLQAEDDRAGLLAARQEARAAVKERDQAAAARQSARQAKDIAEADRQRALDQVAAAQDRVTALQNTLAGERAEAVERLDRLRQDADRQQQQLRASLTEDWEHRLRTRTDEFADQLHGAREAADQRIADLSGQLTAATRQYADALAPLHEQLAGLRTELAERAAAATELQQRHDALADTVRQMREQALEEQ</sequence>
<accession>A0A1H8SXR8</accession>
<dbReference type="OrthoDB" id="3623720at2"/>
<dbReference type="Proteomes" id="UP000198582">
    <property type="component" value="Unassembled WGS sequence"/>
</dbReference>
<organism evidence="3 4">
    <name type="scientific">Amycolatopsis saalfeldensis</name>
    <dbReference type="NCBI Taxonomy" id="394193"/>
    <lineage>
        <taxon>Bacteria</taxon>
        <taxon>Bacillati</taxon>
        <taxon>Actinomycetota</taxon>
        <taxon>Actinomycetes</taxon>
        <taxon>Pseudonocardiales</taxon>
        <taxon>Pseudonocardiaceae</taxon>
        <taxon>Amycolatopsis</taxon>
    </lineage>
</organism>
<feature type="region of interest" description="Disordered" evidence="2">
    <location>
        <begin position="1"/>
        <end position="23"/>
    </location>
</feature>
<name>A0A1H8SXR8_9PSEU</name>
<keyword evidence="4" id="KW-1185">Reference proteome</keyword>
<evidence type="ECO:0000313" key="4">
    <source>
        <dbReference type="Proteomes" id="UP000198582"/>
    </source>
</evidence>
<feature type="compositionally biased region" description="Acidic residues" evidence="2">
    <location>
        <begin position="1"/>
        <end position="10"/>
    </location>
</feature>
<keyword evidence="1" id="KW-0175">Coiled coil</keyword>
<proteinExistence type="predicted"/>
<dbReference type="STRING" id="394193.SAMN04489732_102320"/>
<protein>
    <recommendedName>
        <fullName evidence="5">Chromosome segregation ATPase</fullName>
    </recommendedName>
</protein>
<reference evidence="3 4" key="1">
    <citation type="submission" date="2016-10" db="EMBL/GenBank/DDBJ databases">
        <authorList>
            <person name="de Groot N.N."/>
        </authorList>
    </citation>
    <scope>NUCLEOTIDE SEQUENCE [LARGE SCALE GENOMIC DNA]</scope>
    <source>
        <strain evidence="3 4">DSM 44993</strain>
    </source>
</reference>